<dbReference type="RefSeq" id="WP_180308449.1">
    <property type="nucleotide sequence ID" value="NZ_CP058952.1"/>
</dbReference>
<keyword evidence="2 4" id="KW-0807">Transducer</keyword>
<feature type="transmembrane region" description="Helical" evidence="5">
    <location>
        <begin position="144"/>
        <end position="166"/>
    </location>
</feature>
<evidence type="ECO:0000259" key="7">
    <source>
        <dbReference type="PROSITE" id="PS50885"/>
    </source>
</evidence>
<dbReference type="Gene3D" id="1.10.287.950">
    <property type="entry name" value="Methyl-accepting chemotaxis protein"/>
    <property type="match status" value="1"/>
</dbReference>
<evidence type="ECO:0000256" key="1">
    <source>
        <dbReference type="ARBA" id="ARBA00004370"/>
    </source>
</evidence>
<keyword evidence="5" id="KW-1133">Transmembrane helix</keyword>
<sequence length="495" mass="52885">MTEPFPYDVQGKSILMSSLAVAMKNPAGDFLGIAAVDLPLDRLQTIFSQYKPFGVGHLTLISNGGLYVVNQDSQLLGKAMDAQQYPAELMTQLQAGKTLDYEKDGVLHVWRAIQVGNTGQYWGLGVAIPKEVIVADAVKARNHAIIVGVIAGVLLLAVLAAILTVLTAPLARLAVAMETLAGGEGDLTRRLTVVSHDEIGRTSEAFNHFMERLRTMFVQVRQESEAVGVAARQLSTVADKVADASHQQAESSTATAASVEEVTVSIQHIAESAHHFETSAASTGQATEQGQQLVQNVAYEIDKVNQSVDALSDSMSKLNQQSAKVDAILSAIKDIADQTNLLALNAAIEAARAGEQGRGFAVVADEVRKLAARTGEATQEISHIVSDIQNEIASSDQNMQRTRSQITSCMSISHQASDAIGAVSGETRELVSDVIVIADATREQAAASTDIAKNIEHISNMAQENNHSITQVAHSVTELENLAKRMADLVSKFRT</sequence>
<evidence type="ECO:0000259" key="6">
    <source>
        <dbReference type="PROSITE" id="PS50111"/>
    </source>
</evidence>
<dbReference type="GO" id="GO:0016020">
    <property type="term" value="C:membrane"/>
    <property type="evidence" value="ECO:0007669"/>
    <property type="project" value="UniProtKB-SubCell"/>
</dbReference>
<evidence type="ECO:0000313" key="9">
    <source>
        <dbReference type="Proteomes" id="UP000510822"/>
    </source>
</evidence>
<keyword evidence="5" id="KW-0812">Transmembrane</keyword>
<dbReference type="SMART" id="SM00304">
    <property type="entry name" value="HAMP"/>
    <property type="match status" value="2"/>
</dbReference>
<dbReference type="AlphaFoldDB" id="A0A7D5Z6I3"/>
<feature type="domain" description="Methyl-accepting transducer" evidence="6">
    <location>
        <begin position="223"/>
        <end position="459"/>
    </location>
</feature>
<dbReference type="CDD" id="cd11386">
    <property type="entry name" value="MCP_signal"/>
    <property type="match status" value="1"/>
</dbReference>
<keyword evidence="5" id="KW-0472">Membrane</keyword>
<dbReference type="GO" id="GO:0007165">
    <property type="term" value="P:signal transduction"/>
    <property type="evidence" value="ECO:0007669"/>
    <property type="project" value="UniProtKB-KW"/>
</dbReference>
<dbReference type="CDD" id="cd06225">
    <property type="entry name" value="HAMP"/>
    <property type="match status" value="1"/>
</dbReference>
<dbReference type="PROSITE" id="PS50111">
    <property type="entry name" value="CHEMOTAXIS_TRANSDUC_2"/>
    <property type="match status" value="1"/>
</dbReference>
<dbReference type="Proteomes" id="UP000510822">
    <property type="component" value="Chromosome"/>
</dbReference>
<dbReference type="KEGG" id="cfon:HZU75_07170"/>
<dbReference type="PROSITE" id="PS50885">
    <property type="entry name" value="HAMP"/>
    <property type="match status" value="1"/>
</dbReference>
<evidence type="ECO:0000256" key="2">
    <source>
        <dbReference type="ARBA" id="ARBA00023224"/>
    </source>
</evidence>
<dbReference type="Gene3D" id="3.30.450.20">
    <property type="entry name" value="PAS domain"/>
    <property type="match status" value="2"/>
</dbReference>
<dbReference type="GO" id="GO:0006935">
    <property type="term" value="P:chemotaxis"/>
    <property type="evidence" value="ECO:0007669"/>
    <property type="project" value="UniProtKB-ARBA"/>
</dbReference>
<evidence type="ECO:0000256" key="4">
    <source>
        <dbReference type="PROSITE-ProRule" id="PRU00284"/>
    </source>
</evidence>
<protein>
    <submittedName>
        <fullName evidence="8">Methyl-accepting chemotaxis protein</fullName>
    </submittedName>
</protein>
<keyword evidence="9" id="KW-1185">Reference proteome</keyword>
<feature type="domain" description="HAMP" evidence="7">
    <location>
        <begin position="164"/>
        <end position="218"/>
    </location>
</feature>
<dbReference type="PANTHER" id="PTHR32089">
    <property type="entry name" value="METHYL-ACCEPTING CHEMOTAXIS PROTEIN MCPB"/>
    <property type="match status" value="1"/>
</dbReference>
<gene>
    <name evidence="8" type="ORF">HZU75_07170</name>
</gene>
<evidence type="ECO:0000313" key="8">
    <source>
        <dbReference type="EMBL" id="QLI81322.1"/>
    </source>
</evidence>
<evidence type="ECO:0000256" key="5">
    <source>
        <dbReference type="SAM" id="Phobius"/>
    </source>
</evidence>
<dbReference type="FunFam" id="1.10.287.950:FF:000001">
    <property type="entry name" value="Methyl-accepting chemotaxis sensory transducer"/>
    <property type="match status" value="1"/>
</dbReference>
<dbReference type="SUPFAM" id="SSF58104">
    <property type="entry name" value="Methyl-accepting chemotaxis protein (MCP) signaling domain"/>
    <property type="match status" value="1"/>
</dbReference>
<dbReference type="Pfam" id="PF00672">
    <property type="entry name" value="HAMP"/>
    <property type="match status" value="1"/>
</dbReference>
<comment type="subcellular location">
    <subcellularLocation>
        <location evidence="1">Membrane</location>
    </subcellularLocation>
</comment>
<comment type="similarity">
    <text evidence="3">Belongs to the methyl-accepting chemotaxis (MCP) protein family.</text>
</comment>
<proteinExistence type="inferred from homology"/>
<accession>A0A7D5Z6I3</accession>
<reference evidence="8 9" key="1">
    <citation type="journal article" date="2016" name="Int. J. Syst. Evol. Microbiol.">
        <title>Chitinibacter fontanus sp. nov., isolated from a spring.</title>
        <authorList>
            <person name="Sheu S.Y."/>
            <person name="Li Y.S."/>
            <person name="Young C.C."/>
            <person name="Chen W.M."/>
        </authorList>
    </citation>
    <scope>NUCLEOTIDE SEQUENCE [LARGE SCALE GENOMIC DNA]</scope>
    <source>
        <strain evidence="8 9">STM-7</strain>
    </source>
</reference>
<dbReference type="InterPro" id="IPR004089">
    <property type="entry name" value="MCPsignal_dom"/>
</dbReference>
<organism evidence="8 9">
    <name type="scientific">Chitinibacter fontanus</name>
    <dbReference type="NCBI Taxonomy" id="1737446"/>
    <lineage>
        <taxon>Bacteria</taxon>
        <taxon>Pseudomonadati</taxon>
        <taxon>Pseudomonadota</taxon>
        <taxon>Betaproteobacteria</taxon>
        <taxon>Neisseriales</taxon>
        <taxon>Chitinibacteraceae</taxon>
        <taxon>Chitinibacter</taxon>
    </lineage>
</organism>
<evidence type="ECO:0000256" key="3">
    <source>
        <dbReference type="ARBA" id="ARBA00029447"/>
    </source>
</evidence>
<name>A0A7D5Z6I3_9NEIS</name>
<dbReference type="InterPro" id="IPR003660">
    <property type="entry name" value="HAMP_dom"/>
</dbReference>
<dbReference type="Pfam" id="PF00015">
    <property type="entry name" value="MCPsignal"/>
    <property type="match status" value="1"/>
</dbReference>
<dbReference type="EMBL" id="CP058952">
    <property type="protein sequence ID" value="QLI81322.1"/>
    <property type="molecule type" value="Genomic_DNA"/>
</dbReference>
<dbReference type="SMART" id="SM00283">
    <property type="entry name" value="MA"/>
    <property type="match status" value="1"/>
</dbReference>
<dbReference type="PANTHER" id="PTHR32089:SF112">
    <property type="entry name" value="LYSOZYME-LIKE PROTEIN-RELATED"/>
    <property type="match status" value="1"/>
</dbReference>